<dbReference type="GeneID" id="54573615"/>
<proteinExistence type="predicted"/>
<dbReference type="Proteomes" id="UP000800094">
    <property type="component" value="Unassembled WGS sequence"/>
</dbReference>
<accession>A0A6A6HV32</accession>
<dbReference type="RefSeq" id="XP_033676891.1">
    <property type="nucleotide sequence ID" value="XM_033820285.1"/>
</dbReference>
<sequence>MRLARTPIPPPAPAEQQPEAPSHIIVRHPHYDSSHNVLLRLLAVDTQGGAGGHGLCAQFVLDACAVVAGNRWDGWLSETADATAAAVDASSILAKPSYYFHLAGERPYAIVPSFREWRFPHGDLPIHWTTAIPADDRPTHRSCTCSATVCSLSSVSGYTYTFSPPCP</sequence>
<name>A0A6A6HV32_9PLEO</name>
<evidence type="ECO:0000313" key="2">
    <source>
        <dbReference type="Proteomes" id="UP000800094"/>
    </source>
</evidence>
<dbReference type="EMBL" id="ML987210">
    <property type="protein sequence ID" value="KAF2241887.1"/>
    <property type="molecule type" value="Genomic_DNA"/>
</dbReference>
<keyword evidence="2" id="KW-1185">Reference proteome</keyword>
<evidence type="ECO:0000313" key="1">
    <source>
        <dbReference type="EMBL" id="KAF2241887.1"/>
    </source>
</evidence>
<dbReference type="OrthoDB" id="2142759at2759"/>
<organism evidence="1 2">
    <name type="scientific">Trematosphaeria pertusa</name>
    <dbReference type="NCBI Taxonomy" id="390896"/>
    <lineage>
        <taxon>Eukaryota</taxon>
        <taxon>Fungi</taxon>
        <taxon>Dikarya</taxon>
        <taxon>Ascomycota</taxon>
        <taxon>Pezizomycotina</taxon>
        <taxon>Dothideomycetes</taxon>
        <taxon>Pleosporomycetidae</taxon>
        <taxon>Pleosporales</taxon>
        <taxon>Massarineae</taxon>
        <taxon>Trematosphaeriaceae</taxon>
        <taxon>Trematosphaeria</taxon>
    </lineage>
</organism>
<dbReference type="AlphaFoldDB" id="A0A6A6HV32"/>
<protein>
    <submittedName>
        <fullName evidence="1">Uncharacterized protein</fullName>
    </submittedName>
</protein>
<gene>
    <name evidence="1" type="ORF">BU26DRAFT_172035</name>
</gene>
<reference evidence="1" key="1">
    <citation type="journal article" date="2020" name="Stud. Mycol.">
        <title>101 Dothideomycetes genomes: a test case for predicting lifestyles and emergence of pathogens.</title>
        <authorList>
            <person name="Haridas S."/>
            <person name="Albert R."/>
            <person name="Binder M."/>
            <person name="Bloem J."/>
            <person name="Labutti K."/>
            <person name="Salamov A."/>
            <person name="Andreopoulos B."/>
            <person name="Baker S."/>
            <person name="Barry K."/>
            <person name="Bills G."/>
            <person name="Bluhm B."/>
            <person name="Cannon C."/>
            <person name="Castanera R."/>
            <person name="Culley D."/>
            <person name="Daum C."/>
            <person name="Ezra D."/>
            <person name="Gonzalez J."/>
            <person name="Henrissat B."/>
            <person name="Kuo A."/>
            <person name="Liang C."/>
            <person name="Lipzen A."/>
            <person name="Lutzoni F."/>
            <person name="Magnuson J."/>
            <person name="Mondo S."/>
            <person name="Nolan M."/>
            <person name="Ohm R."/>
            <person name="Pangilinan J."/>
            <person name="Park H.-J."/>
            <person name="Ramirez L."/>
            <person name="Alfaro M."/>
            <person name="Sun H."/>
            <person name="Tritt A."/>
            <person name="Yoshinaga Y."/>
            <person name="Zwiers L.-H."/>
            <person name="Turgeon B."/>
            <person name="Goodwin S."/>
            <person name="Spatafora J."/>
            <person name="Crous P."/>
            <person name="Grigoriev I."/>
        </authorList>
    </citation>
    <scope>NUCLEOTIDE SEQUENCE</scope>
    <source>
        <strain evidence="1">CBS 122368</strain>
    </source>
</reference>